<dbReference type="Proteomes" id="UP000085678">
    <property type="component" value="Unplaced"/>
</dbReference>
<evidence type="ECO:0000256" key="1">
    <source>
        <dbReference type="ARBA" id="ARBA00006194"/>
    </source>
</evidence>
<evidence type="ECO:0000256" key="3">
    <source>
        <dbReference type="ARBA" id="ARBA00023274"/>
    </source>
</evidence>
<dbReference type="Pfam" id="PF00411">
    <property type="entry name" value="Ribosomal_S11"/>
    <property type="match status" value="1"/>
</dbReference>
<evidence type="ECO:0000313" key="4">
    <source>
        <dbReference type="Proteomes" id="UP000085678"/>
    </source>
</evidence>
<dbReference type="Gene3D" id="3.30.420.80">
    <property type="entry name" value="Ribosomal protein S11"/>
    <property type="match status" value="1"/>
</dbReference>
<dbReference type="OrthoDB" id="1654884at2759"/>
<comment type="similarity">
    <text evidence="1">Belongs to the universal ribosomal protein uS11 family.</text>
</comment>
<dbReference type="STRING" id="7574.A0A1S3HTK0"/>
<sequence length="227" mass="25341">MLRKVFQVTRNSNNCLFRSICEHKSSLQAVECTVLQVPSVGLSTTHYLLDKSIKKKNLTLEEGLTREYKLSQNVGETFYTEFEEKTFTDFSWGRKVFPDHLTGATVVNNVRYDELPIVHMKCSNNNIVYSVTDHTGKQYFSWSGGLEGFKNKKKGSTMAAQASAMSVAKRAVETLGIKVVRVKMRGLGQGRVSALRGLQIGGLSIVSLTDTSSIKHSFLKGRKPRVI</sequence>
<keyword evidence="3" id="KW-0687">Ribonucleoprotein</keyword>
<dbReference type="AlphaFoldDB" id="A0A1S3HTK0"/>
<dbReference type="FunCoup" id="A0A1S3HTK0">
    <property type="interactions" value="471"/>
</dbReference>
<proteinExistence type="inferred from homology"/>
<dbReference type="InterPro" id="IPR036967">
    <property type="entry name" value="Ribosomal_uS11_sf"/>
</dbReference>
<gene>
    <name evidence="5" type="primary">LOC106158071</name>
</gene>
<dbReference type="GO" id="GO:0006412">
    <property type="term" value="P:translation"/>
    <property type="evidence" value="ECO:0007669"/>
    <property type="project" value="InterPro"/>
</dbReference>
<dbReference type="KEGG" id="lak:106158071"/>
<evidence type="ECO:0000256" key="2">
    <source>
        <dbReference type="ARBA" id="ARBA00022980"/>
    </source>
</evidence>
<dbReference type="PANTHER" id="PTHR11759">
    <property type="entry name" value="40S RIBOSOMAL PROTEIN S14/30S RIBOSOMAL PROTEIN S11"/>
    <property type="match status" value="1"/>
</dbReference>
<dbReference type="InterPro" id="IPR001971">
    <property type="entry name" value="Ribosomal_uS11"/>
</dbReference>
<reference evidence="5" key="1">
    <citation type="submission" date="2025-08" db="UniProtKB">
        <authorList>
            <consortium name="RefSeq"/>
        </authorList>
    </citation>
    <scope>IDENTIFICATION</scope>
    <source>
        <tissue evidence="5">Gonads</tissue>
    </source>
</reference>
<dbReference type="GeneID" id="106158071"/>
<protein>
    <submittedName>
        <fullName evidence="5">28S ribosomal protein S11, mitochondrial</fullName>
    </submittedName>
</protein>
<name>A0A1S3HTK0_LINAN</name>
<dbReference type="GO" id="GO:0003735">
    <property type="term" value="F:structural constituent of ribosome"/>
    <property type="evidence" value="ECO:0007669"/>
    <property type="project" value="InterPro"/>
</dbReference>
<accession>A0A1S3HTK0</accession>
<dbReference type="HAMAP" id="MF_01310">
    <property type="entry name" value="Ribosomal_uS11"/>
    <property type="match status" value="1"/>
</dbReference>
<dbReference type="GO" id="GO:0005840">
    <property type="term" value="C:ribosome"/>
    <property type="evidence" value="ECO:0007669"/>
    <property type="project" value="UniProtKB-KW"/>
</dbReference>
<evidence type="ECO:0000313" key="5">
    <source>
        <dbReference type="RefSeq" id="XP_013389370.1"/>
    </source>
</evidence>
<dbReference type="GO" id="GO:1990904">
    <property type="term" value="C:ribonucleoprotein complex"/>
    <property type="evidence" value="ECO:0007669"/>
    <property type="project" value="UniProtKB-KW"/>
</dbReference>
<keyword evidence="4" id="KW-1185">Reference proteome</keyword>
<organism evidence="4 5">
    <name type="scientific">Lingula anatina</name>
    <name type="common">Brachiopod</name>
    <name type="synonym">Lingula unguis</name>
    <dbReference type="NCBI Taxonomy" id="7574"/>
    <lineage>
        <taxon>Eukaryota</taxon>
        <taxon>Metazoa</taxon>
        <taxon>Spiralia</taxon>
        <taxon>Lophotrochozoa</taxon>
        <taxon>Brachiopoda</taxon>
        <taxon>Linguliformea</taxon>
        <taxon>Lingulata</taxon>
        <taxon>Lingulida</taxon>
        <taxon>Linguloidea</taxon>
        <taxon>Lingulidae</taxon>
        <taxon>Lingula</taxon>
    </lineage>
</organism>
<dbReference type="SUPFAM" id="SSF53137">
    <property type="entry name" value="Translational machinery components"/>
    <property type="match status" value="1"/>
</dbReference>
<keyword evidence="2 5" id="KW-0689">Ribosomal protein</keyword>
<dbReference type="InParanoid" id="A0A1S3HTK0"/>
<dbReference type="RefSeq" id="XP_013389370.1">
    <property type="nucleotide sequence ID" value="XM_013533916.2"/>
</dbReference>